<sequence length="570" mass="60461">MGTMKVFLENIRSMARSPTQYNRTQQERIASQEAEFEAAVAASLVEAGGSGFPVLPASGGAGAGSAQGDEAAAIAAAIGASLDMHETGRGGGGGGAAAAADAAGGGEGVRKGRGAWSGGAMFGGSLVPRQPRAPSSGRGRTVEDEALARRLQEQWLLENAADRGGGGFGGQWPGGGIGRISGKRPSAPGVRICAGCSMPITDAVFRQGAMGESFHMGCMPGGESPLPACKVCHERLPAQDGRVHFYRHNFFHEVYCPWHHDSSPRCCSCMRLEPMPHPPGKGGEGPFAELSDGRMLCMACAQTAVVDSSEGAPAFQEVCTFFEKVLNLPVSNEMRGSPVLVVDSPTLNEQTHLDQKHGAGSEKGMPTTRGLTLSEVATVMHMAPGAMHFDAKQGRFVVGPRSQVNLGERRAVTAILVLCGLPYASFSAILAHEATHAYLKLDPSFSSRLPSQVEEGICQLVSLLWLEHLGGRGTGDEEVRQRRRRGPRHGAPPSNEELRQYFVHQIKTDTSVVYGDGFRKAKAVYDAVGLESLLDHFERGYGAADKVLSVERRLTRVKYGLASRLPGYGR</sequence>
<organism evidence="3 4">
    <name type="scientific">Ectocarpus siliculosus</name>
    <name type="common">Brown alga</name>
    <name type="synonym">Conferva siliculosa</name>
    <dbReference type="NCBI Taxonomy" id="2880"/>
    <lineage>
        <taxon>Eukaryota</taxon>
        <taxon>Sar</taxon>
        <taxon>Stramenopiles</taxon>
        <taxon>Ochrophyta</taxon>
        <taxon>PX clade</taxon>
        <taxon>Phaeophyceae</taxon>
        <taxon>Ectocarpales</taxon>
        <taxon>Ectocarpaceae</taxon>
        <taxon>Ectocarpus</taxon>
    </lineage>
</organism>
<dbReference type="STRING" id="2880.D7G9F7"/>
<dbReference type="eggNOG" id="KOG1703">
    <property type="taxonomic scope" value="Eukaryota"/>
</dbReference>
<dbReference type="PANTHER" id="PTHR24209">
    <property type="entry name" value="PROTEIN DA1-RELATED 2"/>
    <property type="match status" value="1"/>
</dbReference>
<protein>
    <recommendedName>
        <fullName evidence="2">Protein DA1-like domain-containing protein</fullName>
    </recommendedName>
</protein>
<evidence type="ECO:0000256" key="1">
    <source>
        <dbReference type="SAM" id="MobiDB-lite"/>
    </source>
</evidence>
<dbReference type="InParanoid" id="D7G9F7"/>
<feature type="domain" description="Protein DA1-like" evidence="2">
    <location>
        <begin position="326"/>
        <end position="538"/>
    </location>
</feature>
<evidence type="ECO:0000313" key="4">
    <source>
        <dbReference type="Proteomes" id="UP000002630"/>
    </source>
</evidence>
<reference evidence="3 4" key="1">
    <citation type="journal article" date="2010" name="Nature">
        <title>The Ectocarpus genome and the independent evolution of multicellularity in brown algae.</title>
        <authorList>
            <person name="Cock J.M."/>
            <person name="Sterck L."/>
            <person name="Rouze P."/>
            <person name="Scornet D."/>
            <person name="Allen A.E."/>
            <person name="Amoutzias G."/>
            <person name="Anthouard V."/>
            <person name="Artiguenave F."/>
            <person name="Aury J.M."/>
            <person name="Badger J.H."/>
            <person name="Beszteri B."/>
            <person name="Billiau K."/>
            <person name="Bonnet E."/>
            <person name="Bothwell J.H."/>
            <person name="Bowler C."/>
            <person name="Boyen C."/>
            <person name="Brownlee C."/>
            <person name="Carrano C.J."/>
            <person name="Charrier B."/>
            <person name="Cho G.Y."/>
            <person name="Coelho S.M."/>
            <person name="Collen J."/>
            <person name="Corre E."/>
            <person name="Da Silva C."/>
            <person name="Delage L."/>
            <person name="Delaroque N."/>
            <person name="Dittami S.M."/>
            <person name="Doulbeau S."/>
            <person name="Elias M."/>
            <person name="Farnham G."/>
            <person name="Gachon C.M."/>
            <person name="Gschloessl B."/>
            <person name="Heesch S."/>
            <person name="Jabbari K."/>
            <person name="Jubin C."/>
            <person name="Kawai H."/>
            <person name="Kimura K."/>
            <person name="Kloareg B."/>
            <person name="Kupper F.C."/>
            <person name="Lang D."/>
            <person name="Le Bail A."/>
            <person name="Leblanc C."/>
            <person name="Lerouge P."/>
            <person name="Lohr M."/>
            <person name="Lopez P.J."/>
            <person name="Martens C."/>
            <person name="Maumus F."/>
            <person name="Michel G."/>
            <person name="Miranda-Saavedra D."/>
            <person name="Morales J."/>
            <person name="Moreau H."/>
            <person name="Motomura T."/>
            <person name="Nagasato C."/>
            <person name="Napoli C.A."/>
            <person name="Nelson D.R."/>
            <person name="Nyvall-Collen P."/>
            <person name="Peters A.F."/>
            <person name="Pommier C."/>
            <person name="Potin P."/>
            <person name="Poulain J."/>
            <person name="Quesneville H."/>
            <person name="Read B."/>
            <person name="Rensing S.A."/>
            <person name="Ritter A."/>
            <person name="Rousvoal S."/>
            <person name="Samanta M."/>
            <person name="Samson G."/>
            <person name="Schroeder D.C."/>
            <person name="Segurens B."/>
            <person name="Strittmatter M."/>
            <person name="Tonon T."/>
            <person name="Tregear J.W."/>
            <person name="Valentin K."/>
            <person name="von Dassow P."/>
            <person name="Yamagishi T."/>
            <person name="Van de Peer Y."/>
            <person name="Wincker P."/>
        </authorList>
    </citation>
    <scope>NUCLEOTIDE SEQUENCE [LARGE SCALE GENOMIC DNA]</scope>
    <source>
        <strain evidence="4">Ec32 / CCAP1310/4</strain>
    </source>
</reference>
<dbReference type="PANTHER" id="PTHR24209:SF7">
    <property type="entry name" value="PROTEIN DA1-RELATED 2"/>
    <property type="match status" value="1"/>
</dbReference>
<dbReference type="CDD" id="cd08368">
    <property type="entry name" value="LIM"/>
    <property type="match status" value="1"/>
</dbReference>
<dbReference type="EMBL" id="FN649747">
    <property type="protein sequence ID" value="CBJ28297.1"/>
    <property type="molecule type" value="Genomic_DNA"/>
</dbReference>
<dbReference type="EMBL" id="FN649222">
    <property type="protein sequence ID" value="CBJ28297.1"/>
    <property type="molecule type" value="Genomic_DNA"/>
</dbReference>
<dbReference type="InterPro" id="IPR045218">
    <property type="entry name" value="DA1-like"/>
</dbReference>
<accession>D7G9F7</accession>
<dbReference type="InterPro" id="IPR022087">
    <property type="entry name" value="DA1-like_dom"/>
</dbReference>
<evidence type="ECO:0000259" key="2">
    <source>
        <dbReference type="Pfam" id="PF12315"/>
    </source>
</evidence>
<dbReference type="OrthoDB" id="25414at2759"/>
<dbReference type="Proteomes" id="UP000002630">
    <property type="component" value="Linkage Group LG22"/>
</dbReference>
<feature type="region of interest" description="Disordered" evidence="1">
    <location>
        <begin position="121"/>
        <end position="141"/>
    </location>
</feature>
<name>D7G9F7_ECTSI</name>
<feature type="region of interest" description="Disordered" evidence="1">
    <location>
        <begin position="472"/>
        <end position="495"/>
    </location>
</feature>
<evidence type="ECO:0000313" key="3">
    <source>
        <dbReference type="EMBL" id="CBJ28297.1"/>
    </source>
</evidence>
<dbReference type="Gene3D" id="2.10.110.10">
    <property type="entry name" value="Cysteine Rich Protein"/>
    <property type="match status" value="1"/>
</dbReference>
<gene>
    <name evidence="3" type="ORF">Esi_0098_0039</name>
</gene>
<proteinExistence type="predicted"/>
<dbReference type="Pfam" id="PF12315">
    <property type="entry name" value="DA1-like"/>
    <property type="match status" value="1"/>
</dbReference>
<keyword evidence="4" id="KW-1185">Reference proteome</keyword>
<dbReference type="AlphaFoldDB" id="D7G9F7"/>